<accession>A0ABN2PF29</accession>
<feature type="transmembrane region" description="Helical" evidence="7">
    <location>
        <begin position="16"/>
        <end position="35"/>
    </location>
</feature>
<name>A0ABN2PF29_9MICC</name>
<comment type="caution">
    <text evidence="9">The sequence shown here is derived from an EMBL/GenBank/DDBJ whole genome shotgun (WGS) entry which is preliminary data.</text>
</comment>
<keyword evidence="4 7" id="KW-0812">Transmembrane</keyword>
<keyword evidence="5 7" id="KW-1133">Transmembrane helix</keyword>
<feature type="domain" description="YetF C-terminal" evidence="8">
    <location>
        <begin position="100"/>
        <end position="161"/>
    </location>
</feature>
<dbReference type="EMBL" id="BAAALV010000004">
    <property type="protein sequence ID" value="GAA1918197.1"/>
    <property type="molecule type" value="Genomic_DNA"/>
</dbReference>
<evidence type="ECO:0000256" key="3">
    <source>
        <dbReference type="ARBA" id="ARBA00022475"/>
    </source>
</evidence>
<sequence>MSNDPWYSLGITPIEALWVVVSAIGIYAAFFLLIRGFGQRALASWSTLDKAIVIALGGVVGRVILGYTPTLAGGIVGLITLFTMMRLEEYLRRTKRGVYLSSKPVLLMAGDEILADNLKKARIQNDELYFKLRQAGIRSFSEVSIVLLEPTGDVSVMRRGVPVERELLRRVADRDRIPRELLLPQRDGHQGP</sequence>
<dbReference type="Proteomes" id="UP001500784">
    <property type="component" value="Unassembled WGS sequence"/>
</dbReference>
<evidence type="ECO:0000256" key="1">
    <source>
        <dbReference type="ARBA" id="ARBA00004651"/>
    </source>
</evidence>
<evidence type="ECO:0000256" key="7">
    <source>
        <dbReference type="SAM" id="Phobius"/>
    </source>
</evidence>
<keyword evidence="10" id="KW-1185">Reference proteome</keyword>
<dbReference type="PANTHER" id="PTHR34582">
    <property type="entry name" value="UPF0702 TRANSMEMBRANE PROTEIN YCAP"/>
    <property type="match status" value="1"/>
</dbReference>
<evidence type="ECO:0000313" key="9">
    <source>
        <dbReference type="EMBL" id="GAA1918197.1"/>
    </source>
</evidence>
<evidence type="ECO:0000256" key="2">
    <source>
        <dbReference type="ARBA" id="ARBA00006448"/>
    </source>
</evidence>
<proteinExistence type="inferred from homology"/>
<dbReference type="Pfam" id="PF04239">
    <property type="entry name" value="DUF421"/>
    <property type="match status" value="1"/>
</dbReference>
<dbReference type="InterPro" id="IPR023090">
    <property type="entry name" value="UPF0702_alpha/beta_dom_sf"/>
</dbReference>
<dbReference type="Gene3D" id="3.30.240.20">
    <property type="entry name" value="bsu07140 like domains"/>
    <property type="match status" value="1"/>
</dbReference>
<gene>
    <name evidence="9" type="ORF">GCM10009688_24040</name>
</gene>
<reference evidence="9 10" key="1">
    <citation type="journal article" date="2019" name="Int. J. Syst. Evol. Microbiol.">
        <title>The Global Catalogue of Microorganisms (GCM) 10K type strain sequencing project: providing services to taxonomists for standard genome sequencing and annotation.</title>
        <authorList>
            <consortium name="The Broad Institute Genomics Platform"/>
            <consortium name="The Broad Institute Genome Sequencing Center for Infectious Disease"/>
            <person name="Wu L."/>
            <person name="Ma J."/>
        </authorList>
    </citation>
    <scope>NUCLEOTIDE SEQUENCE [LARGE SCALE GENOMIC DNA]</scope>
    <source>
        <strain evidence="9 10">JCM 13316</strain>
    </source>
</reference>
<comment type="similarity">
    <text evidence="2">Belongs to the UPF0702 family.</text>
</comment>
<evidence type="ECO:0000313" key="10">
    <source>
        <dbReference type="Proteomes" id="UP001500784"/>
    </source>
</evidence>
<evidence type="ECO:0000256" key="6">
    <source>
        <dbReference type="ARBA" id="ARBA00023136"/>
    </source>
</evidence>
<organism evidence="9 10">
    <name type="scientific">Arthrobacter gandavensis</name>
    <dbReference type="NCBI Taxonomy" id="169960"/>
    <lineage>
        <taxon>Bacteria</taxon>
        <taxon>Bacillati</taxon>
        <taxon>Actinomycetota</taxon>
        <taxon>Actinomycetes</taxon>
        <taxon>Micrococcales</taxon>
        <taxon>Micrococcaceae</taxon>
        <taxon>Arthrobacter</taxon>
    </lineage>
</organism>
<protein>
    <submittedName>
        <fullName evidence="9">DUF421 domain-containing protein</fullName>
    </submittedName>
</protein>
<evidence type="ECO:0000256" key="4">
    <source>
        <dbReference type="ARBA" id="ARBA00022692"/>
    </source>
</evidence>
<evidence type="ECO:0000259" key="8">
    <source>
        <dbReference type="Pfam" id="PF04239"/>
    </source>
</evidence>
<keyword evidence="3" id="KW-1003">Cell membrane</keyword>
<comment type="subcellular location">
    <subcellularLocation>
        <location evidence="1">Cell membrane</location>
        <topology evidence="1">Multi-pass membrane protein</topology>
    </subcellularLocation>
</comment>
<dbReference type="PANTHER" id="PTHR34582:SF6">
    <property type="entry name" value="UPF0702 TRANSMEMBRANE PROTEIN YCAP"/>
    <property type="match status" value="1"/>
</dbReference>
<evidence type="ECO:0000256" key="5">
    <source>
        <dbReference type="ARBA" id="ARBA00022989"/>
    </source>
</evidence>
<keyword evidence="6 7" id="KW-0472">Membrane</keyword>
<dbReference type="RefSeq" id="WP_152229273.1">
    <property type="nucleotide sequence ID" value="NZ_BAAALV010000004.1"/>
</dbReference>
<dbReference type="InterPro" id="IPR007353">
    <property type="entry name" value="DUF421"/>
</dbReference>